<organism evidence="2 3">
    <name type="scientific">Clunio marinus</name>
    <dbReference type="NCBI Taxonomy" id="568069"/>
    <lineage>
        <taxon>Eukaryota</taxon>
        <taxon>Metazoa</taxon>
        <taxon>Ecdysozoa</taxon>
        <taxon>Arthropoda</taxon>
        <taxon>Hexapoda</taxon>
        <taxon>Insecta</taxon>
        <taxon>Pterygota</taxon>
        <taxon>Neoptera</taxon>
        <taxon>Endopterygota</taxon>
        <taxon>Diptera</taxon>
        <taxon>Nematocera</taxon>
        <taxon>Chironomoidea</taxon>
        <taxon>Chironomidae</taxon>
        <taxon>Clunio</taxon>
    </lineage>
</organism>
<dbReference type="AlphaFoldDB" id="A0A1J1ICU3"/>
<dbReference type="Proteomes" id="UP000183832">
    <property type="component" value="Unassembled WGS sequence"/>
</dbReference>
<sequence length="94" mass="11001">MLEEECQARHINKFHGNQSINQPINPKFNILNDKLCQPQVEYQITSNAEASHLILLLVEHPEQITIFQSLCLVTAFFNIVKIAHMRFRRVMNKL</sequence>
<keyword evidence="1" id="KW-0812">Transmembrane</keyword>
<evidence type="ECO:0000256" key="1">
    <source>
        <dbReference type="SAM" id="Phobius"/>
    </source>
</evidence>
<dbReference type="EMBL" id="CVRI01000047">
    <property type="protein sequence ID" value="CRK98056.1"/>
    <property type="molecule type" value="Genomic_DNA"/>
</dbReference>
<name>A0A1J1ICU3_9DIPT</name>
<keyword evidence="3" id="KW-1185">Reference proteome</keyword>
<feature type="transmembrane region" description="Helical" evidence="1">
    <location>
        <begin position="64"/>
        <end position="83"/>
    </location>
</feature>
<protein>
    <submittedName>
        <fullName evidence="2">CLUMA_CG011425, isoform A</fullName>
    </submittedName>
</protein>
<evidence type="ECO:0000313" key="2">
    <source>
        <dbReference type="EMBL" id="CRK98056.1"/>
    </source>
</evidence>
<reference evidence="2 3" key="1">
    <citation type="submission" date="2015-04" db="EMBL/GenBank/DDBJ databases">
        <authorList>
            <person name="Syromyatnikov M.Y."/>
            <person name="Popov V.N."/>
        </authorList>
    </citation>
    <scope>NUCLEOTIDE SEQUENCE [LARGE SCALE GENOMIC DNA]</scope>
</reference>
<proteinExistence type="predicted"/>
<keyword evidence="1" id="KW-1133">Transmembrane helix</keyword>
<accession>A0A1J1ICU3</accession>
<gene>
    <name evidence="2" type="ORF">CLUMA_CG011425</name>
</gene>
<evidence type="ECO:0000313" key="3">
    <source>
        <dbReference type="Proteomes" id="UP000183832"/>
    </source>
</evidence>
<keyword evidence="1" id="KW-0472">Membrane</keyword>